<feature type="compositionally biased region" description="Low complexity" evidence="1">
    <location>
        <begin position="252"/>
        <end position="261"/>
    </location>
</feature>
<dbReference type="Proteomes" id="UP001497516">
    <property type="component" value="Chromosome 6"/>
</dbReference>
<reference evidence="2 3" key="1">
    <citation type="submission" date="2024-04" db="EMBL/GenBank/DDBJ databases">
        <authorList>
            <person name="Fracassetti M."/>
        </authorList>
    </citation>
    <scope>NUCLEOTIDE SEQUENCE [LARGE SCALE GENOMIC DNA]</scope>
</reference>
<feature type="region of interest" description="Disordered" evidence="1">
    <location>
        <begin position="76"/>
        <end position="152"/>
    </location>
</feature>
<gene>
    <name evidence="2" type="ORF">LTRI10_LOCUS34619</name>
</gene>
<dbReference type="AlphaFoldDB" id="A0AAV2F782"/>
<organism evidence="2 3">
    <name type="scientific">Linum trigynum</name>
    <dbReference type="NCBI Taxonomy" id="586398"/>
    <lineage>
        <taxon>Eukaryota</taxon>
        <taxon>Viridiplantae</taxon>
        <taxon>Streptophyta</taxon>
        <taxon>Embryophyta</taxon>
        <taxon>Tracheophyta</taxon>
        <taxon>Spermatophyta</taxon>
        <taxon>Magnoliopsida</taxon>
        <taxon>eudicotyledons</taxon>
        <taxon>Gunneridae</taxon>
        <taxon>Pentapetalae</taxon>
        <taxon>rosids</taxon>
        <taxon>fabids</taxon>
        <taxon>Malpighiales</taxon>
        <taxon>Linaceae</taxon>
        <taxon>Linum</taxon>
    </lineage>
</organism>
<proteinExistence type="predicted"/>
<evidence type="ECO:0000256" key="1">
    <source>
        <dbReference type="SAM" id="MobiDB-lite"/>
    </source>
</evidence>
<feature type="compositionally biased region" description="Low complexity" evidence="1">
    <location>
        <begin position="79"/>
        <end position="98"/>
    </location>
</feature>
<keyword evidence="3" id="KW-1185">Reference proteome</keyword>
<evidence type="ECO:0000313" key="2">
    <source>
        <dbReference type="EMBL" id="CAL1394096.1"/>
    </source>
</evidence>
<evidence type="ECO:0000313" key="3">
    <source>
        <dbReference type="Proteomes" id="UP001497516"/>
    </source>
</evidence>
<feature type="region of interest" description="Disordered" evidence="1">
    <location>
        <begin position="184"/>
        <end position="261"/>
    </location>
</feature>
<protein>
    <submittedName>
        <fullName evidence="2">Uncharacterized protein</fullName>
    </submittedName>
</protein>
<dbReference type="EMBL" id="OZ034819">
    <property type="protein sequence ID" value="CAL1394096.1"/>
    <property type="molecule type" value="Genomic_DNA"/>
</dbReference>
<sequence>MARTNKYASINFNHVYEKNLTNGGAANGNGKHPSSAPSLYSTIASPNSFNNPNNLYKNHLPSARSHGRMLVLTRATTKPVSAPISSSPTSPSPLVSPSKQLPIPAPAPSKVASVQESLPAEPNSDQISLRPLGRTGGGSLVSSPAVLGTPSPIVGQEKEREIGSGIALGSLKPNKFVPPHLRPGFVARQEKPGPEALPGKETGHRQYPNPQQGHVGSTDRYANDGRPTSGGGGYDRTRRFVGGDAEPGLLNRPRSGGSRPSSSGWYCSLLFDLISAAWILVSSSLKPSFLFLELLNVWQLSHCCSISEPKIVL</sequence>
<name>A0AAV2F782_9ROSI</name>
<accession>A0AAV2F782</accession>